<protein>
    <submittedName>
        <fullName evidence="7">MFS transporter</fullName>
    </submittedName>
</protein>
<sequence length="402" mass="41823">MVALCAMVLLLDGLDMIVAPISVPAMAADWQLAPARFGIALSASVFGMAIGAAFITPLGDRYGRRPMVIAGFAVGGLTCLLVPLVQNLPQLVGLRFITGLGLGVSLANALTLASEYAPPQLRSRVLSCVYAMSALGGAFGGLVAPPLLANWGWQGVYVFGGLLPLAMLPVLFWGLAESRQFLEARASREAQAAVSMDNSAGSLHRLRLLLAAPYRATTLLVWSLFFLSTFCTYVISSWLPTLLNLAGWTVDNAVRAVTVFSFGGIFGGFFLGWMVDRQRVMPALVLGFGAVAGAIAALHVVPAQLTAWMLLIGLMGAGTMGVAYALTAFAAIVYPTSLRASGIGAAGALGRFGATIAPLAGSWLLAQGLAALHILSSLILPMACALLLIALFGRRAARSGEA</sequence>
<feature type="transmembrane region" description="Helical" evidence="5">
    <location>
        <begin position="346"/>
        <end position="365"/>
    </location>
</feature>
<feature type="transmembrane region" description="Helical" evidence="5">
    <location>
        <begin position="156"/>
        <end position="176"/>
    </location>
</feature>
<keyword evidence="4 5" id="KW-0472">Membrane</keyword>
<evidence type="ECO:0000256" key="5">
    <source>
        <dbReference type="SAM" id="Phobius"/>
    </source>
</evidence>
<comment type="subcellular location">
    <subcellularLocation>
        <location evidence="1">Membrane</location>
        <topology evidence="1">Multi-pass membrane protein</topology>
    </subcellularLocation>
</comment>
<feature type="transmembrane region" description="Helical" evidence="5">
    <location>
        <begin position="214"/>
        <end position="236"/>
    </location>
</feature>
<feature type="transmembrane region" description="Helical" evidence="5">
    <location>
        <begin position="92"/>
        <end position="113"/>
    </location>
</feature>
<organism evidence="7 8">
    <name type="scientific">Mangrovimicrobium sediminis</name>
    <dbReference type="NCBI Taxonomy" id="2562682"/>
    <lineage>
        <taxon>Bacteria</taxon>
        <taxon>Pseudomonadati</taxon>
        <taxon>Pseudomonadota</taxon>
        <taxon>Gammaproteobacteria</taxon>
        <taxon>Cellvibrionales</taxon>
        <taxon>Halieaceae</taxon>
        <taxon>Mangrovimicrobium</taxon>
    </lineage>
</organism>
<evidence type="ECO:0000256" key="3">
    <source>
        <dbReference type="ARBA" id="ARBA00022989"/>
    </source>
</evidence>
<dbReference type="PROSITE" id="PS00217">
    <property type="entry name" value="SUGAR_TRANSPORT_2"/>
    <property type="match status" value="1"/>
</dbReference>
<evidence type="ECO:0000313" key="8">
    <source>
        <dbReference type="Proteomes" id="UP000298050"/>
    </source>
</evidence>
<dbReference type="InterPro" id="IPR005829">
    <property type="entry name" value="Sugar_transporter_CS"/>
</dbReference>
<evidence type="ECO:0000256" key="2">
    <source>
        <dbReference type="ARBA" id="ARBA00022692"/>
    </source>
</evidence>
<keyword evidence="3 5" id="KW-1133">Transmembrane helix</keyword>
<dbReference type="InterPro" id="IPR011701">
    <property type="entry name" value="MFS"/>
</dbReference>
<dbReference type="Gene3D" id="1.20.1250.20">
    <property type="entry name" value="MFS general substrate transporter like domains"/>
    <property type="match status" value="1"/>
</dbReference>
<feature type="transmembrane region" description="Helical" evidence="5">
    <location>
        <begin position="37"/>
        <end position="55"/>
    </location>
</feature>
<dbReference type="EMBL" id="SRLE01000010">
    <property type="protein sequence ID" value="TGD72286.1"/>
    <property type="molecule type" value="Genomic_DNA"/>
</dbReference>
<feature type="transmembrane region" description="Helical" evidence="5">
    <location>
        <begin position="125"/>
        <end position="144"/>
    </location>
</feature>
<reference evidence="7 8" key="1">
    <citation type="submission" date="2019-04" db="EMBL/GenBank/DDBJ databases">
        <title>Taxonomy of novel Haliea sp. from mangrove soil of West Coast of India.</title>
        <authorList>
            <person name="Verma A."/>
            <person name="Kumar P."/>
            <person name="Krishnamurthi S."/>
        </authorList>
    </citation>
    <scope>NUCLEOTIDE SEQUENCE [LARGE SCALE GENOMIC DNA]</scope>
    <source>
        <strain evidence="7 8">SAOS-164</strain>
    </source>
</reference>
<feature type="transmembrane region" description="Helical" evidence="5">
    <location>
        <begin position="282"/>
        <end position="301"/>
    </location>
</feature>
<gene>
    <name evidence="7" type="ORF">E4634_15075</name>
</gene>
<keyword evidence="2 5" id="KW-0812">Transmembrane</keyword>
<dbReference type="OrthoDB" id="9771451at2"/>
<name>A0A4Z0LYP2_9GAMM</name>
<dbReference type="GO" id="GO:0046943">
    <property type="term" value="F:carboxylic acid transmembrane transporter activity"/>
    <property type="evidence" value="ECO:0007669"/>
    <property type="project" value="TreeGrafter"/>
</dbReference>
<evidence type="ECO:0000256" key="4">
    <source>
        <dbReference type="ARBA" id="ARBA00023136"/>
    </source>
</evidence>
<feature type="domain" description="Major facilitator superfamily (MFS) profile" evidence="6">
    <location>
        <begin position="1"/>
        <end position="395"/>
    </location>
</feature>
<dbReference type="PROSITE" id="PS50850">
    <property type="entry name" value="MFS"/>
    <property type="match status" value="1"/>
</dbReference>
<feature type="transmembrane region" description="Helical" evidence="5">
    <location>
        <begin position="307"/>
        <end position="334"/>
    </location>
</feature>
<dbReference type="InterPro" id="IPR020846">
    <property type="entry name" value="MFS_dom"/>
</dbReference>
<accession>A0A4Z0LYP2</accession>
<dbReference type="GO" id="GO:0005886">
    <property type="term" value="C:plasma membrane"/>
    <property type="evidence" value="ECO:0007669"/>
    <property type="project" value="TreeGrafter"/>
</dbReference>
<comment type="caution">
    <text evidence="7">The sequence shown here is derived from an EMBL/GenBank/DDBJ whole genome shotgun (WGS) entry which is preliminary data.</text>
</comment>
<dbReference type="SUPFAM" id="SSF103473">
    <property type="entry name" value="MFS general substrate transporter"/>
    <property type="match status" value="1"/>
</dbReference>
<feature type="transmembrane region" description="Helical" evidence="5">
    <location>
        <begin position="67"/>
        <end position="86"/>
    </location>
</feature>
<dbReference type="PANTHER" id="PTHR23508">
    <property type="entry name" value="CARBOXYLIC ACID TRANSPORTER PROTEIN HOMOLOG"/>
    <property type="match status" value="1"/>
</dbReference>
<dbReference type="PANTHER" id="PTHR23508:SF10">
    <property type="entry name" value="CARBOXYLIC ACID TRANSPORTER PROTEIN HOMOLOG"/>
    <property type="match status" value="1"/>
</dbReference>
<dbReference type="InterPro" id="IPR036259">
    <property type="entry name" value="MFS_trans_sf"/>
</dbReference>
<proteinExistence type="predicted"/>
<feature type="transmembrane region" description="Helical" evidence="5">
    <location>
        <begin position="371"/>
        <end position="392"/>
    </location>
</feature>
<dbReference type="RefSeq" id="WP_135445374.1">
    <property type="nucleotide sequence ID" value="NZ_SRLE01000010.1"/>
</dbReference>
<feature type="transmembrane region" description="Helical" evidence="5">
    <location>
        <begin position="256"/>
        <end position="275"/>
    </location>
</feature>
<evidence type="ECO:0000259" key="6">
    <source>
        <dbReference type="PROSITE" id="PS50850"/>
    </source>
</evidence>
<keyword evidence="8" id="KW-1185">Reference proteome</keyword>
<evidence type="ECO:0000313" key="7">
    <source>
        <dbReference type="EMBL" id="TGD72286.1"/>
    </source>
</evidence>
<dbReference type="Pfam" id="PF07690">
    <property type="entry name" value="MFS_1"/>
    <property type="match status" value="1"/>
</dbReference>
<dbReference type="Proteomes" id="UP000298050">
    <property type="component" value="Unassembled WGS sequence"/>
</dbReference>
<dbReference type="AlphaFoldDB" id="A0A4Z0LYP2"/>
<evidence type="ECO:0000256" key="1">
    <source>
        <dbReference type="ARBA" id="ARBA00004141"/>
    </source>
</evidence>